<evidence type="ECO:0000313" key="1">
    <source>
        <dbReference type="EMBL" id="KAK3692363.1"/>
    </source>
</evidence>
<dbReference type="AlphaFoldDB" id="A0AAE1CFJ2"/>
<proteinExistence type="predicted"/>
<accession>A0AAE1CFJ2</accession>
<organism evidence="1 2">
    <name type="scientific">Podospora appendiculata</name>
    <dbReference type="NCBI Taxonomy" id="314037"/>
    <lineage>
        <taxon>Eukaryota</taxon>
        <taxon>Fungi</taxon>
        <taxon>Dikarya</taxon>
        <taxon>Ascomycota</taxon>
        <taxon>Pezizomycotina</taxon>
        <taxon>Sordariomycetes</taxon>
        <taxon>Sordariomycetidae</taxon>
        <taxon>Sordariales</taxon>
        <taxon>Podosporaceae</taxon>
        <taxon>Podospora</taxon>
    </lineage>
</organism>
<name>A0AAE1CFJ2_9PEZI</name>
<comment type="caution">
    <text evidence="1">The sequence shown here is derived from an EMBL/GenBank/DDBJ whole genome shotgun (WGS) entry which is preliminary data.</text>
</comment>
<dbReference type="EMBL" id="JAULSO010000001">
    <property type="protein sequence ID" value="KAK3692363.1"/>
    <property type="molecule type" value="Genomic_DNA"/>
</dbReference>
<sequence>MKTLTPMQSDRSSSSDIYLRYLYYQAAPFTSLIPDQPILQQAKIFKTDIRRMTSVPAKVGLYVEQPTADRAPGSPRRQGCLKRNMTISNWPELSLRQWMPLGHSQNGRRQKNGVPGVIGSAAPEMDGWHPCLCPSESWMLMDQKVDSSLVLIPIIPNHKFRTGHLFDYPGYLGSGVWGAGSPPTRQPRAVIKAGPSRRYTTSIACLDNTHFKGNIRNLEYLKASWSFFDNPTVSRWNTPLSRLSTKKTLEDKVAVGRLGSSACFDE</sequence>
<reference evidence="1" key="1">
    <citation type="journal article" date="2023" name="Mol. Phylogenet. Evol.">
        <title>Genome-scale phylogeny and comparative genomics of the fungal order Sordariales.</title>
        <authorList>
            <person name="Hensen N."/>
            <person name="Bonometti L."/>
            <person name="Westerberg I."/>
            <person name="Brannstrom I.O."/>
            <person name="Guillou S."/>
            <person name="Cros-Aarteil S."/>
            <person name="Calhoun S."/>
            <person name="Haridas S."/>
            <person name="Kuo A."/>
            <person name="Mondo S."/>
            <person name="Pangilinan J."/>
            <person name="Riley R."/>
            <person name="LaButti K."/>
            <person name="Andreopoulos B."/>
            <person name="Lipzen A."/>
            <person name="Chen C."/>
            <person name="Yan M."/>
            <person name="Daum C."/>
            <person name="Ng V."/>
            <person name="Clum A."/>
            <person name="Steindorff A."/>
            <person name="Ohm R.A."/>
            <person name="Martin F."/>
            <person name="Silar P."/>
            <person name="Natvig D.O."/>
            <person name="Lalanne C."/>
            <person name="Gautier V."/>
            <person name="Ament-Velasquez S.L."/>
            <person name="Kruys A."/>
            <person name="Hutchinson M.I."/>
            <person name="Powell A.J."/>
            <person name="Barry K."/>
            <person name="Miller A.N."/>
            <person name="Grigoriev I.V."/>
            <person name="Debuchy R."/>
            <person name="Gladieux P."/>
            <person name="Hiltunen Thoren M."/>
            <person name="Johannesson H."/>
        </authorList>
    </citation>
    <scope>NUCLEOTIDE SEQUENCE</scope>
    <source>
        <strain evidence="1">CBS 314.62</strain>
    </source>
</reference>
<protein>
    <submittedName>
        <fullName evidence="1">Uncharacterized protein</fullName>
    </submittedName>
</protein>
<reference evidence="1" key="2">
    <citation type="submission" date="2023-06" db="EMBL/GenBank/DDBJ databases">
        <authorList>
            <consortium name="Lawrence Berkeley National Laboratory"/>
            <person name="Haridas S."/>
            <person name="Hensen N."/>
            <person name="Bonometti L."/>
            <person name="Westerberg I."/>
            <person name="Brannstrom I.O."/>
            <person name="Guillou S."/>
            <person name="Cros-Aarteil S."/>
            <person name="Calhoun S."/>
            <person name="Kuo A."/>
            <person name="Mondo S."/>
            <person name="Pangilinan J."/>
            <person name="Riley R."/>
            <person name="Labutti K."/>
            <person name="Andreopoulos B."/>
            <person name="Lipzen A."/>
            <person name="Chen C."/>
            <person name="Yanf M."/>
            <person name="Daum C."/>
            <person name="Ng V."/>
            <person name="Clum A."/>
            <person name="Steindorff A."/>
            <person name="Ohm R."/>
            <person name="Martin F."/>
            <person name="Silar P."/>
            <person name="Natvig D."/>
            <person name="Lalanne C."/>
            <person name="Gautier V."/>
            <person name="Ament-Velasquez S.L."/>
            <person name="Kruys A."/>
            <person name="Hutchinson M.I."/>
            <person name="Powell A.J."/>
            <person name="Barry K."/>
            <person name="Miller A.N."/>
            <person name="Grigoriev I.V."/>
            <person name="Debuchy R."/>
            <person name="Gladieux P."/>
            <person name="Thoren M.H."/>
            <person name="Johannesson H."/>
        </authorList>
    </citation>
    <scope>NUCLEOTIDE SEQUENCE</scope>
    <source>
        <strain evidence="1">CBS 314.62</strain>
    </source>
</reference>
<evidence type="ECO:0000313" key="2">
    <source>
        <dbReference type="Proteomes" id="UP001270362"/>
    </source>
</evidence>
<keyword evidence="2" id="KW-1185">Reference proteome</keyword>
<gene>
    <name evidence="1" type="ORF">B0T22DRAFT_11418</name>
</gene>
<dbReference type="Proteomes" id="UP001270362">
    <property type="component" value="Unassembled WGS sequence"/>
</dbReference>